<organism evidence="2 3">
    <name type="scientific">Candidatus Limosilactobacillus merdipullorum</name>
    <dbReference type="NCBI Taxonomy" id="2838653"/>
    <lineage>
        <taxon>Bacteria</taxon>
        <taxon>Bacillati</taxon>
        <taxon>Bacillota</taxon>
        <taxon>Bacilli</taxon>
        <taxon>Lactobacillales</taxon>
        <taxon>Lactobacillaceae</taxon>
        <taxon>Limosilactobacillus</taxon>
    </lineage>
</organism>
<dbReference type="EMBL" id="DXGK01000078">
    <property type="protein sequence ID" value="HIW70504.1"/>
    <property type="molecule type" value="Genomic_DNA"/>
</dbReference>
<dbReference type="AlphaFoldDB" id="A0A9D1QQ35"/>
<keyword evidence="1" id="KW-0472">Membrane</keyword>
<keyword evidence="1" id="KW-0812">Transmembrane</keyword>
<reference evidence="2" key="2">
    <citation type="submission" date="2021-04" db="EMBL/GenBank/DDBJ databases">
        <authorList>
            <person name="Gilroy R."/>
        </authorList>
    </citation>
    <scope>NUCLEOTIDE SEQUENCE</scope>
    <source>
        <strain evidence="2">ChiHejej3B27-2180</strain>
    </source>
</reference>
<evidence type="ECO:0000313" key="2">
    <source>
        <dbReference type="EMBL" id="HIW70504.1"/>
    </source>
</evidence>
<dbReference type="Proteomes" id="UP000886878">
    <property type="component" value="Unassembled WGS sequence"/>
</dbReference>
<sequence length="56" mass="6637">MSRRRGYALLTGMVVLAVICLAVVWQYHYYAEQWLIEDQLTRQFLHEAAHNLSNEK</sequence>
<comment type="caution">
    <text evidence="2">The sequence shown here is derived from an EMBL/GenBank/DDBJ whole genome shotgun (WGS) entry which is preliminary data.</text>
</comment>
<reference evidence="2" key="1">
    <citation type="journal article" date="2021" name="PeerJ">
        <title>Extensive microbial diversity within the chicken gut microbiome revealed by metagenomics and culture.</title>
        <authorList>
            <person name="Gilroy R."/>
            <person name="Ravi A."/>
            <person name="Getino M."/>
            <person name="Pursley I."/>
            <person name="Horton D.L."/>
            <person name="Alikhan N.F."/>
            <person name="Baker D."/>
            <person name="Gharbi K."/>
            <person name="Hall N."/>
            <person name="Watson M."/>
            <person name="Adriaenssens E.M."/>
            <person name="Foster-Nyarko E."/>
            <person name="Jarju S."/>
            <person name="Secka A."/>
            <person name="Antonio M."/>
            <person name="Oren A."/>
            <person name="Chaudhuri R.R."/>
            <person name="La Ragione R."/>
            <person name="Hildebrand F."/>
            <person name="Pallen M.J."/>
        </authorList>
    </citation>
    <scope>NUCLEOTIDE SEQUENCE</scope>
    <source>
        <strain evidence="2">ChiHejej3B27-2180</strain>
    </source>
</reference>
<name>A0A9D1QQ35_9LACO</name>
<feature type="transmembrane region" description="Helical" evidence="1">
    <location>
        <begin position="7"/>
        <end position="27"/>
    </location>
</feature>
<protein>
    <submittedName>
        <fullName evidence="2">Uncharacterized protein</fullName>
    </submittedName>
</protein>
<proteinExistence type="predicted"/>
<evidence type="ECO:0000256" key="1">
    <source>
        <dbReference type="SAM" id="Phobius"/>
    </source>
</evidence>
<accession>A0A9D1QQ35</accession>
<keyword evidence="1" id="KW-1133">Transmembrane helix</keyword>
<gene>
    <name evidence="2" type="ORF">H9876_03890</name>
</gene>
<evidence type="ECO:0000313" key="3">
    <source>
        <dbReference type="Proteomes" id="UP000886878"/>
    </source>
</evidence>